<dbReference type="GO" id="GO:0000976">
    <property type="term" value="F:transcription cis-regulatory region binding"/>
    <property type="evidence" value="ECO:0007669"/>
    <property type="project" value="TreeGrafter"/>
</dbReference>
<dbReference type="Pfam" id="PF13305">
    <property type="entry name" value="TetR_C_33"/>
    <property type="match status" value="1"/>
</dbReference>
<dbReference type="STRING" id="469371.Tbis_1166"/>
<protein>
    <submittedName>
        <fullName evidence="7">Transcriptional regulator, TetR family</fullName>
    </submittedName>
</protein>
<organism evidence="7 8">
    <name type="scientific">Thermobispora bispora (strain ATCC 19993 / DSM 43833 / CBS 139.67 / JCM 10125 / KCTC 9307 / NBRC 14880 / R51)</name>
    <dbReference type="NCBI Taxonomy" id="469371"/>
    <lineage>
        <taxon>Bacteria</taxon>
        <taxon>Bacillati</taxon>
        <taxon>Actinomycetota</taxon>
        <taxon>Actinomycetes</taxon>
        <taxon>Streptosporangiales</taxon>
        <taxon>Streptosporangiaceae</taxon>
        <taxon>Thermobispora</taxon>
    </lineage>
</organism>
<evidence type="ECO:0000256" key="5">
    <source>
        <dbReference type="SAM" id="MobiDB-lite"/>
    </source>
</evidence>
<dbReference type="HOGENOM" id="CLU_069356_9_0_11"/>
<keyword evidence="3" id="KW-0804">Transcription</keyword>
<evidence type="ECO:0000256" key="2">
    <source>
        <dbReference type="ARBA" id="ARBA00023125"/>
    </source>
</evidence>
<dbReference type="EMBL" id="CP001874">
    <property type="protein sequence ID" value="ADG87888.1"/>
    <property type="molecule type" value="Genomic_DNA"/>
</dbReference>
<dbReference type="Pfam" id="PF00440">
    <property type="entry name" value="TetR_N"/>
    <property type="match status" value="1"/>
</dbReference>
<dbReference type="RefSeq" id="WP_013131421.1">
    <property type="nucleotide sequence ID" value="NC_014165.1"/>
</dbReference>
<dbReference type="PANTHER" id="PTHR30055:SF243">
    <property type="entry name" value="HTH-TYPE TRANSCRIPTIONAL REGULATOR RV1816"/>
    <property type="match status" value="1"/>
</dbReference>
<dbReference type="AlphaFoldDB" id="D6Y8J1"/>
<evidence type="ECO:0000259" key="6">
    <source>
        <dbReference type="PROSITE" id="PS50977"/>
    </source>
</evidence>
<dbReference type="InterPro" id="IPR036271">
    <property type="entry name" value="Tet_transcr_reg_TetR-rel_C_sf"/>
</dbReference>
<evidence type="ECO:0000256" key="4">
    <source>
        <dbReference type="PROSITE-ProRule" id="PRU00335"/>
    </source>
</evidence>
<evidence type="ECO:0000313" key="8">
    <source>
        <dbReference type="Proteomes" id="UP000006640"/>
    </source>
</evidence>
<evidence type="ECO:0000256" key="3">
    <source>
        <dbReference type="ARBA" id="ARBA00023163"/>
    </source>
</evidence>
<dbReference type="InterPro" id="IPR025996">
    <property type="entry name" value="MT1864/Rv1816-like_C"/>
</dbReference>
<name>D6Y8J1_THEBD</name>
<reference evidence="7 8" key="1">
    <citation type="submission" date="2010-01" db="EMBL/GenBank/DDBJ databases">
        <title>The complete genome of Thermobispora bispora DSM 43833.</title>
        <authorList>
            <consortium name="US DOE Joint Genome Institute (JGI-PGF)"/>
            <person name="Lucas S."/>
            <person name="Copeland A."/>
            <person name="Lapidus A."/>
            <person name="Glavina del Rio T."/>
            <person name="Dalin E."/>
            <person name="Tice H."/>
            <person name="Bruce D."/>
            <person name="Goodwin L."/>
            <person name="Pitluck S."/>
            <person name="Kyrpides N."/>
            <person name="Mavromatis K."/>
            <person name="Ivanova N."/>
            <person name="Mikhailova N."/>
            <person name="Chertkov O."/>
            <person name="Brettin T."/>
            <person name="Detter J.C."/>
            <person name="Han C."/>
            <person name="Larimer F."/>
            <person name="Land M."/>
            <person name="Hauser L."/>
            <person name="Markowitz V."/>
            <person name="Cheng J.-F."/>
            <person name="Hugenholtz P."/>
            <person name="Woyke T."/>
            <person name="Wu D."/>
            <person name="Jando M."/>
            <person name="Schneider S."/>
            <person name="Klenk H.-P."/>
            <person name="Eisen J.A."/>
        </authorList>
    </citation>
    <scope>NUCLEOTIDE SEQUENCE [LARGE SCALE GENOMIC DNA]</scope>
    <source>
        <strain evidence="8">ATCC 19993 / DSM 43833 / CBS 139.67 / JCM 10125 / KCTC 9307 / NBRC 14880 / R51</strain>
    </source>
</reference>
<dbReference type="PRINTS" id="PR00455">
    <property type="entry name" value="HTHTETR"/>
</dbReference>
<dbReference type="SUPFAM" id="SSF48498">
    <property type="entry name" value="Tetracyclin repressor-like, C-terminal domain"/>
    <property type="match status" value="1"/>
</dbReference>
<accession>D6Y8J1</accession>
<dbReference type="Gene3D" id="1.10.357.10">
    <property type="entry name" value="Tetracycline Repressor, domain 2"/>
    <property type="match status" value="1"/>
</dbReference>
<dbReference type="GO" id="GO:0003700">
    <property type="term" value="F:DNA-binding transcription factor activity"/>
    <property type="evidence" value="ECO:0007669"/>
    <property type="project" value="TreeGrafter"/>
</dbReference>
<keyword evidence="8" id="KW-1185">Reference proteome</keyword>
<feature type="DNA-binding region" description="H-T-H motif" evidence="4">
    <location>
        <begin position="36"/>
        <end position="55"/>
    </location>
</feature>
<dbReference type="InterPro" id="IPR050109">
    <property type="entry name" value="HTH-type_TetR-like_transc_reg"/>
</dbReference>
<feature type="domain" description="HTH tetR-type" evidence="6">
    <location>
        <begin position="13"/>
        <end position="73"/>
    </location>
</feature>
<dbReference type="SUPFAM" id="SSF46689">
    <property type="entry name" value="Homeodomain-like"/>
    <property type="match status" value="1"/>
</dbReference>
<proteinExistence type="predicted"/>
<feature type="region of interest" description="Disordered" evidence="5">
    <location>
        <begin position="232"/>
        <end position="278"/>
    </location>
</feature>
<dbReference type="InterPro" id="IPR009057">
    <property type="entry name" value="Homeodomain-like_sf"/>
</dbReference>
<feature type="compositionally biased region" description="Low complexity" evidence="5">
    <location>
        <begin position="263"/>
        <end position="278"/>
    </location>
</feature>
<gene>
    <name evidence="7" type="ordered locus">Tbis_1166</name>
</gene>
<dbReference type="KEGG" id="tbi:Tbis_1166"/>
<keyword evidence="1" id="KW-0805">Transcription regulation</keyword>
<dbReference type="OrthoDB" id="3210322at2"/>
<evidence type="ECO:0000256" key="1">
    <source>
        <dbReference type="ARBA" id="ARBA00023015"/>
    </source>
</evidence>
<sequence>MNAGRTARERVRQELIREIIDVARRHLATHGAAGLSLRAVARELGMVSSAIYRYFPSRDDLLTALIIDGYDAIGEAVELAEAALPRDDFTGRWLRVCRAVREWALAHPHEYALLYGSPVPGYRAPGDTIEPASRSLRVFGRIVADAHAAGRLSPPPTLPEPPATLSADFDRVRSFMPGVPDDVVARAGIAWTDLFGMVSFELFGQFTNVIERRDEFFEHTMACLARLIGLPAQPGAHGRVPPGEPYEAPAERPSRGRRGGRSRGPASSGATGPESRSG</sequence>
<dbReference type="PANTHER" id="PTHR30055">
    <property type="entry name" value="HTH-TYPE TRANSCRIPTIONAL REGULATOR RUTR"/>
    <property type="match status" value="1"/>
</dbReference>
<evidence type="ECO:0000313" key="7">
    <source>
        <dbReference type="EMBL" id="ADG87888.1"/>
    </source>
</evidence>
<dbReference type="eggNOG" id="COG1309">
    <property type="taxonomic scope" value="Bacteria"/>
</dbReference>
<keyword evidence="2 4" id="KW-0238">DNA-binding</keyword>
<dbReference type="InterPro" id="IPR001647">
    <property type="entry name" value="HTH_TetR"/>
</dbReference>
<dbReference type="Proteomes" id="UP000006640">
    <property type="component" value="Chromosome"/>
</dbReference>
<dbReference type="PROSITE" id="PS50977">
    <property type="entry name" value="HTH_TETR_2"/>
    <property type="match status" value="1"/>
</dbReference>